<accession>A0A9Q4D5P5</accession>
<reference evidence="1" key="1">
    <citation type="journal article" date="2022" name="Int. J. Mol. Sci.">
        <title>Phenotypic and genotypic virulence characterisation of Staphylococcus pettenkoferi strains isolated from human bloodstream and diabetic foot infections.</title>
        <authorList>
            <person name="Magnan C."/>
        </authorList>
    </citation>
    <scope>NUCLEOTIDE SEQUENCE</scope>
    <source>
        <strain evidence="1">NSP020P</strain>
    </source>
</reference>
<proteinExistence type="predicted"/>
<dbReference type="Proteomes" id="UP001081438">
    <property type="component" value="Unassembled WGS sequence"/>
</dbReference>
<sequence length="75" mass="8220">MDESVALMGALRKKYNKSKIEGAGHSLGSDMIELNTVNGNLNYGTTFAAPNTNGTYSKDVQKKLMKESIRINLKI</sequence>
<evidence type="ECO:0000313" key="2">
    <source>
        <dbReference type="Proteomes" id="UP001081438"/>
    </source>
</evidence>
<comment type="caution">
    <text evidence="1">The sequence shown here is derived from an EMBL/GenBank/DDBJ whole genome shotgun (WGS) entry which is preliminary data.</text>
</comment>
<protein>
    <submittedName>
        <fullName evidence="1">Uncharacterized protein</fullName>
    </submittedName>
</protein>
<dbReference type="EMBL" id="JANSKX010000032">
    <property type="protein sequence ID" value="MCY1595531.1"/>
    <property type="molecule type" value="Genomic_DNA"/>
</dbReference>
<dbReference type="AlphaFoldDB" id="A0A9Q4D5P5"/>
<name>A0A9Q4D5P5_9STAP</name>
<dbReference type="RefSeq" id="WP_268210172.1">
    <property type="nucleotide sequence ID" value="NZ_JANSKK010000017.1"/>
</dbReference>
<evidence type="ECO:0000313" key="1">
    <source>
        <dbReference type="EMBL" id="MCY1595531.1"/>
    </source>
</evidence>
<organism evidence="1 2">
    <name type="scientific">Staphylococcus pettenkoferi</name>
    <dbReference type="NCBI Taxonomy" id="170573"/>
    <lineage>
        <taxon>Bacteria</taxon>
        <taxon>Bacillati</taxon>
        <taxon>Bacillota</taxon>
        <taxon>Bacilli</taxon>
        <taxon>Bacillales</taxon>
        <taxon>Staphylococcaceae</taxon>
        <taxon>Staphylococcus</taxon>
    </lineage>
</organism>
<gene>
    <name evidence="1" type="ORF">NW112_09810</name>
</gene>